<evidence type="ECO:0000256" key="1">
    <source>
        <dbReference type="SAM" id="Phobius"/>
    </source>
</evidence>
<evidence type="ECO:0000313" key="3">
    <source>
        <dbReference type="Proteomes" id="UP000050509"/>
    </source>
</evidence>
<keyword evidence="3" id="KW-1185">Reference proteome</keyword>
<gene>
    <name evidence="2" type="ORF">SE17_05420</name>
</gene>
<keyword evidence="1" id="KW-0472">Membrane</keyword>
<dbReference type="AlphaFoldDB" id="A0A0P9DVN4"/>
<dbReference type="EMBL" id="LJCR01000102">
    <property type="protein sequence ID" value="KPV54164.1"/>
    <property type="molecule type" value="Genomic_DNA"/>
</dbReference>
<sequence length="172" mass="18820">MAITQKTLRPGTRARLQPTTQRLYSAVYAVTLLLAAVAIYLFVSLALGKAQTLIDDFRYGRPRTTQLEAFVGHNEAQGQPTHLLAMNLNRQAVIIELPGGDAAKARTISGPYLFGANEDLTPVTLSLRDMDGDSNVDLLLNVRNEQVVYLNKNGEFRLPTPAEQAALAQGNR</sequence>
<keyword evidence="1" id="KW-1133">Transmembrane helix</keyword>
<accession>A0A0P9DVN4</accession>
<evidence type="ECO:0000313" key="2">
    <source>
        <dbReference type="EMBL" id="KPV54164.1"/>
    </source>
</evidence>
<keyword evidence="1" id="KW-0812">Transmembrane</keyword>
<organism evidence="2 3">
    <name type="scientific">Kouleothrix aurantiaca</name>
    <dbReference type="NCBI Taxonomy" id="186479"/>
    <lineage>
        <taxon>Bacteria</taxon>
        <taxon>Bacillati</taxon>
        <taxon>Chloroflexota</taxon>
        <taxon>Chloroflexia</taxon>
        <taxon>Chloroflexales</taxon>
        <taxon>Roseiflexineae</taxon>
        <taxon>Roseiflexaceae</taxon>
        <taxon>Kouleothrix</taxon>
    </lineage>
</organism>
<feature type="transmembrane region" description="Helical" evidence="1">
    <location>
        <begin position="26"/>
        <end position="48"/>
    </location>
</feature>
<protein>
    <submittedName>
        <fullName evidence="2">Uncharacterized protein</fullName>
    </submittedName>
</protein>
<comment type="caution">
    <text evidence="2">The sequence shown here is derived from an EMBL/GenBank/DDBJ whole genome shotgun (WGS) entry which is preliminary data.</text>
</comment>
<reference evidence="2 3" key="1">
    <citation type="submission" date="2015-09" db="EMBL/GenBank/DDBJ databases">
        <title>Draft genome sequence of Kouleothrix aurantiaca JCM 19913.</title>
        <authorList>
            <person name="Hemp J."/>
        </authorList>
    </citation>
    <scope>NUCLEOTIDE SEQUENCE [LARGE SCALE GENOMIC DNA]</scope>
    <source>
        <strain evidence="2 3">COM-B</strain>
    </source>
</reference>
<dbReference type="Proteomes" id="UP000050509">
    <property type="component" value="Unassembled WGS sequence"/>
</dbReference>
<proteinExistence type="predicted"/>
<name>A0A0P9DVN4_9CHLR</name>